<keyword evidence="1" id="KW-0805">Transcription regulation</keyword>
<dbReference type="PROSITE" id="PS01124">
    <property type="entry name" value="HTH_ARAC_FAMILY_2"/>
    <property type="match status" value="1"/>
</dbReference>
<evidence type="ECO:0000259" key="4">
    <source>
        <dbReference type="PROSITE" id="PS01124"/>
    </source>
</evidence>
<dbReference type="Pfam" id="PF12833">
    <property type="entry name" value="HTH_18"/>
    <property type="match status" value="1"/>
</dbReference>
<dbReference type="PROSITE" id="PS00041">
    <property type="entry name" value="HTH_ARAC_FAMILY_1"/>
    <property type="match status" value="1"/>
</dbReference>
<evidence type="ECO:0000256" key="3">
    <source>
        <dbReference type="ARBA" id="ARBA00023163"/>
    </source>
</evidence>
<dbReference type="Gene3D" id="1.10.10.60">
    <property type="entry name" value="Homeodomain-like"/>
    <property type="match status" value="2"/>
</dbReference>
<organism evidence="5 6">
    <name type="scientific">Lederbergia ruris</name>
    <dbReference type="NCBI Taxonomy" id="217495"/>
    <lineage>
        <taxon>Bacteria</taxon>
        <taxon>Bacillati</taxon>
        <taxon>Bacillota</taxon>
        <taxon>Bacilli</taxon>
        <taxon>Bacillales</taxon>
        <taxon>Bacillaceae</taxon>
        <taxon>Lederbergia</taxon>
    </lineage>
</organism>
<evidence type="ECO:0000313" key="6">
    <source>
        <dbReference type="Proteomes" id="UP000679950"/>
    </source>
</evidence>
<keyword evidence="2" id="KW-0238">DNA-binding</keyword>
<evidence type="ECO:0000256" key="2">
    <source>
        <dbReference type="ARBA" id="ARBA00023125"/>
    </source>
</evidence>
<feature type="domain" description="HTH araC/xylS-type" evidence="4">
    <location>
        <begin position="43"/>
        <end position="141"/>
    </location>
</feature>
<dbReference type="InterPro" id="IPR018060">
    <property type="entry name" value="HTH_AraC"/>
</dbReference>
<dbReference type="InterPro" id="IPR020449">
    <property type="entry name" value="Tscrpt_reg_AraC-type_HTH"/>
</dbReference>
<dbReference type="InterPro" id="IPR018062">
    <property type="entry name" value="HTH_AraC-typ_CS"/>
</dbReference>
<dbReference type="PRINTS" id="PR00032">
    <property type="entry name" value="HTHARAC"/>
</dbReference>
<accession>A0ABQ4KPA4</accession>
<dbReference type="Proteomes" id="UP000679950">
    <property type="component" value="Unassembled WGS sequence"/>
</dbReference>
<sequence>MIYQEIAKKETIDSIHEWMVFVLTKITSYISKEKNKNNTSNIDIVLNFINKHYKDDISVDQIAELVNLNPSYLSRIFKQNVGITIVEYLTRRRLTESKILLTNSNYTIREIAAQIGYNNVNSYIRFFKKYEGITPGEYRKIDNTNMEC</sequence>
<proteinExistence type="predicted"/>
<evidence type="ECO:0000313" key="5">
    <source>
        <dbReference type="EMBL" id="GIN59764.1"/>
    </source>
</evidence>
<dbReference type="InterPro" id="IPR009057">
    <property type="entry name" value="Homeodomain-like_sf"/>
</dbReference>
<dbReference type="PANTHER" id="PTHR43280">
    <property type="entry name" value="ARAC-FAMILY TRANSCRIPTIONAL REGULATOR"/>
    <property type="match status" value="1"/>
</dbReference>
<reference evidence="5 6" key="1">
    <citation type="submission" date="2021-03" db="EMBL/GenBank/DDBJ databases">
        <title>Antimicrobial resistance genes in bacteria isolated from Japanese honey, and their potential for conferring macrolide and lincosamide resistance in the American foulbrood pathogen Paenibacillus larvae.</title>
        <authorList>
            <person name="Okamoto M."/>
            <person name="Kumagai M."/>
            <person name="Kanamori H."/>
            <person name="Takamatsu D."/>
        </authorList>
    </citation>
    <scope>NUCLEOTIDE SEQUENCE [LARGE SCALE GENOMIC DNA]</scope>
    <source>
        <strain evidence="5 6">J8TS2</strain>
    </source>
</reference>
<dbReference type="PANTHER" id="PTHR43280:SF28">
    <property type="entry name" value="HTH-TYPE TRANSCRIPTIONAL ACTIVATOR RHAS"/>
    <property type="match status" value="1"/>
</dbReference>
<dbReference type="SUPFAM" id="SSF46689">
    <property type="entry name" value="Homeodomain-like"/>
    <property type="match status" value="2"/>
</dbReference>
<name>A0ABQ4KPA4_9BACI</name>
<gene>
    <name evidence="5" type="ORF">J8TS2_40830</name>
</gene>
<keyword evidence="6" id="KW-1185">Reference proteome</keyword>
<keyword evidence="3" id="KW-0804">Transcription</keyword>
<protein>
    <recommendedName>
        <fullName evidence="4">HTH araC/xylS-type domain-containing protein</fullName>
    </recommendedName>
</protein>
<evidence type="ECO:0000256" key="1">
    <source>
        <dbReference type="ARBA" id="ARBA00023015"/>
    </source>
</evidence>
<dbReference type="RefSeq" id="WP_212967465.1">
    <property type="nucleotide sequence ID" value="NZ_BORB01000060.1"/>
</dbReference>
<dbReference type="EMBL" id="BORB01000060">
    <property type="protein sequence ID" value="GIN59764.1"/>
    <property type="molecule type" value="Genomic_DNA"/>
</dbReference>
<comment type="caution">
    <text evidence="5">The sequence shown here is derived from an EMBL/GenBank/DDBJ whole genome shotgun (WGS) entry which is preliminary data.</text>
</comment>
<dbReference type="SMART" id="SM00342">
    <property type="entry name" value="HTH_ARAC"/>
    <property type="match status" value="1"/>
</dbReference>